<comment type="caution">
    <text evidence="3">The sequence shown here is derived from an EMBL/GenBank/DDBJ whole genome shotgun (WGS) entry which is preliminary data.</text>
</comment>
<evidence type="ECO:0000256" key="1">
    <source>
        <dbReference type="SAM" id="MobiDB-lite"/>
    </source>
</evidence>
<proteinExistence type="predicted"/>
<dbReference type="AlphaFoldDB" id="A0AAV6LD66"/>
<accession>A0AAV6LD66</accession>
<feature type="transmembrane region" description="Helical" evidence="2">
    <location>
        <begin position="178"/>
        <end position="199"/>
    </location>
</feature>
<feature type="region of interest" description="Disordered" evidence="1">
    <location>
        <begin position="29"/>
        <end position="77"/>
    </location>
</feature>
<keyword evidence="2" id="KW-0472">Membrane</keyword>
<reference evidence="3" key="1">
    <citation type="submission" date="2020-08" db="EMBL/GenBank/DDBJ databases">
        <title>Plant Genome Project.</title>
        <authorList>
            <person name="Zhang R.-G."/>
        </authorList>
    </citation>
    <scope>NUCLEOTIDE SEQUENCE</scope>
    <source>
        <strain evidence="3">WSP0</strain>
        <tissue evidence="3">Leaf</tissue>
    </source>
</reference>
<dbReference type="EMBL" id="JACTNZ010000002">
    <property type="protein sequence ID" value="KAG5563008.1"/>
    <property type="molecule type" value="Genomic_DNA"/>
</dbReference>
<evidence type="ECO:0000256" key="2">
    <source>
        <dbReference type="SAM" id="Phobius"/>
    </source>
</evidence>
<keyword evidence="4" id="KW-1185">Reference proteome</keyword>
<sequence length="233" mass="26717">MDEYLEECYTPRFANGEAIWTSDTFVEQSYGSTTANPTTPINNANTPTSIPNANATSRANANPNAMPMPMPPKKKAKKELAIPEALGNYLSQSATVMEKIADAIGYDKQLSSRRERVFDELLKLEMDEDDRYIVNAIIVQKEDRVDTFYGIPAERKQRWVELVLAGKFYGKDKFCWQFWWWFMAGFIAGLFWAVFCWFFKLFSAGFFGLLFASFWLVLVGFVADFLFKGNDDE</sequence>
<organism evidence="3 4">
    <name type="scientific">Rhododendron griersonianum</name>
    <dbReference type="NCBI Taxonomy" id="479676"/>
    <lineage>
        <taxon>Eukaryota</taxon>
        <taxon>Viridiplantae</taxon>
        <taxon>Streptophyta</taxon>
        <taxon>Embryophyta</taxon>
        <taxon>Tracheophyta</taxon>
        <taxon>Spermatophyta</taxon>
        <taxon>Magnoliopsida</taxon>
        <taxon>eudicotyledons</taxon>
        <taxon>Gunneridae</taxon>
        <taxon>Pentapetalae</taxon>
        <taxon>asterids</taxon>
        <taxon>Ericales</taxon>
        <taxon>Ericaceae</taxon>
        <taxon>Ericoideae</taxon>
        <taxon>Rhodoreae</taxon>
        <taxon>Rhododendron</taxon>
    </lineage>
</organism>
<evidence type="ECO:0000313" key="4">
    <source>
        <dbReference type="Proteomes" id="UP000823749"/>
    </source>
</evidence>
<feature type="compositionally biased region" description="Low complexity" evidence="1">
    <location>
        <begin position="32"/>
        <end position="65"/>
    </location>
</feature>
<gene>
    <name evidence="3" type="ORF">RHGRI_005676</name>
</gene>
<dbReference type="Proteomes" id="UP000823749">
    <property type="component" value="Chromosome 2"/>
</dbReference>
<evidence type="ECO:0000313" key="3">
    <source>
        <dbReference type="EMBL" id="KAG5563008.1"/>
    </source>
</evidence>
<protein>
    <submittedName>
        <fullName evidence="3">Uncharacterized protein</fullName>
    </submittedName>
</protein>
<keyword evidence="2" id="KW-1133">Transmembrane helix</keyword>
<keyword evidence="2" id="KW-0812">Transmembrane</keyword>
<feature type="transmembrane region" description="Helical" evidence="2">
    <location>
        <begin position="206"/>
        <end position="227"/>
    </location>
</feature>
<name>A0AAV6LD66_9ERIC</name>